<dbReference type="EMBL" id="JAQQWI010000016">
    <property type="protein sequence ID" value="KAK8008230.1"/>
    <property type="molecule type" value="Genomic_DNA"/>
</dbReference>
<evidence type="ECO:0000313" key="3">
    <source>
        <dbReference type="EMBL" id="KAK8008230.1"/>
    </source>
</evidence>
<evidence type="ECO:0000256" key="2">
    <source>
        <dbReference type="SAM" id="Phobius"/>
    </source>
</evidence>
<feature type="compositionally biased region" description="Polar residues" evidence="1">
    <location>
        <begin position="7"/>
        <end position="73"/>
    </location>
</feature>
<evidence type="ECO:0000313" key="4">
    <source>
        <dbReference type="Proteomes" id="UP001396898"/>
    </source>
</evidence>
<evidence type="ECO:0000256" key="1">
    <source>
        <dbReference type="SAM" id="MobiDB-lite"/>
    </source>
</evidence>
<feature type="region of interest" description="Disordered" evidence="1">
    <location>
        <begin position="1"/>
        <end position="73"/>
    </location>
</feature>
<dbReference type="PANTHER" id="PTHR35394">
    <property type="entry name" value="DUF3176 DOMAIN-CONTAINING PROTEIN"/>
    <property type="match status" value="1"/>
</dbReference>
<proteinExistence type="predicted"/>
<protein>
    <submittedName>
        <fullName evidence="3">Uncharacterized protein</fullName>
    </submittedName>
</protein>
<keyword evidence="4" id="KW-1185">Reference proteome</keyword>
<accession>A0ABR1RCK7</accession>
<feature type="transmembrane region" description="Helical" evidence="2">
    <location>
        <begin position="123"/>
        <end position="144"/>
    </location>
</feature>
<feature type="transmembrane region" description="Helical" evidence="2">
    <location>
        <begin position="80"/>
        <end position="103"/>
    </location>
</feature>
<keyword evidence="2" id="KW-1133">Transmembrane helix</keyword>
<sequence length="516" mass="56550">MGLLVSQGPNSTGSEPAQFSGTPGSGNRPSTSSTHVPTLSSNDQVSPSNTHANAIHSNGAQHGQPPQNGSKANAPQARSMWWWAEILSMLLSIVCMGLILGILAKIQNQPTRSWDLNFTPNALIAVCTTVGKMALMIPVVSCIGQMKWSHFIQSPHPLEHLQRFDDASRGPWGSFRLLTFSIGRKSHIVTTWGLAFATVAGLAMEPTAQNVLDQASRETLMTDVRSKIGSATAYTSRAYPVENLFTQLLGFVLYKDLENTYFPSKDLIQFQSSTYDAVVNGATSPQFSCESPASRLVRARLVLEAVKLRMSTQAQTEFDMEHPTPLSTEVLKIDWYWCSQTFTNVSVGGGVQDKVHGDIYTEGLIVPNATIKTADRVTSKDNQTLYNISPMMSDSLTTRIRDVEGPTSDNLNATWVEGDAFKMEQYFDVRWPWLILPLLETVLAGLLLAATMYVTRGKPLLKTSVLAFLLHPLAGWTEDEMRPAQLHHESMKALAKTMSGQLACDGMGSAMFMKTA</sequence>
<dbReference type="PANTHER" id="PTHR35394:SF5">
    <property type="entry name" value="DUF3176 DOMAIN-CONTAINING PROTEIN"/>
    <property type="match status" value="1"/>
</dbReference>
<reference evidence="3 4" key="1">
    <citation type="submission" date="2023-01" db="EMBL/GenBank/DDBJ databases">
        <title>Analysis of 21 Apiospora genomes using comparative genomics revels a genus with tremendous synthesis potential of carbohydrate active enzymes and secondary metabolites.</title>
        <authorList>
            <person name="Sorensen T."/>
        </authorList>
    </citation>
    <scope>NUCLEOTIDE SEQUENCE [LARGE SCALE GENOMIC DNA]</scope>
    <source>
        <strain evidence="3 4">CBS 20057</strain>
    </source>
</reference>
<keyword evidence="2" id="KW-0812">Transmembrane</keyword>
<feature type="transmembrane region" description="Helical" evidence="2">
    <location>
        <begin position="431"/>
        <end position="454"/>
    </location>
</feature>
<dbReference type="Pfam" id="PF11374">
    <property type="entry name" value="DUF3176"/>
    <property type="match status" value="1"/>
</dbReference>
<gene>
    <name evidence="3" type="ORF">PG991_010781</name>
</gene>
<dbReference type="InterPro" id="IPR021514">
    <property type="entry name" value="DUF3176"/>
</dbReference>
<keyword evidence="2" id="KW-0472">Membrane</keyword>
<dbReference type="Proteomes" id="UP001396898">
    <property type="component" value="Unassembled WGS sequence"/>
</dbReference>
<name>A0ABR1RCK7_9PEZI</name>
<comment type="caution">
    <text evidence="3">The sequence shown here is derived from an EMBL/GenBank/DDBJ whole genome shotgun (WGS) entry which is preliminary data.</text>
</comment>
<organism evidence="3 4">
    <name type="scientific">Apiospora marii</name>
    <dbReference type="NCBI Taxonomy" id="335849"/>
    <lineage>
        <taxon>Eukaryota</taxon>
        <taxon>Fungi</taxon>
        <taxon>Dikarya</taxon>
        <taxon>Ascomycota</taxon>
        <taxon>Pezizomycotina</taxon>
        <taxon>Sordariomycetes</taxon>
        <taxon>Xylariomycetidae</taxon>
        <taxon>Amphisphaeriales</taxon>
        <taxon>Apiosporaceae</taxon>
        <taxon>Apiospora</taxon>
    </lineage>
</organism>